<evidence type="ECO:0000313" key="5">
    <source>
        <dbReference type="Proteomes" id="UP001159364"/>
    </source>
</evidence>
<feature type="compositionally biased region" description="Polar residues" evidence="2">
    <location>
        <begin position="647"/>
        <end position="657"/>
    </location>
</feature>
<feature type="region of interest" description="Disordered" evidence="2">
    <location>
        <begin position="575"/>
        <end position="613"/>
    </location>
</feature>
<feature type="domain" description="Aminotransferase-like plant mobile" evidence="3">
    <location>
        <begin position="138"/>
        <end position="444"/>
    </location>
</feature>
<feature type="compositionally biased region" description="Low complexity" evidence="2">
    <location>
        <begin position="584"/>
        <end position="597"/>
    </location>
</feature>
<accession>A0AAV8TA29</accession>
<feature type="domain" description="Aminotransferase-like plant mobile" evidence="3">
    <location>
        <begin position="93"/>
        <end position="128"/>
    </location>
</feature>
<dbReference type="PANTHER" id="PTHR46033:SF67">
    <property type="entry name" value="AMINOTRANSFERASE-LIKE, PLANT MOBILE DOMAIN FAMILY PROTEIN"/>
    <property type="match status" value="1"/>
</dbReference>
<evidence type="ECO:0000256" key="2">
    <source>
        <dbReference type="SAM" id="MobiDB-lite"/>
    </source>
</evidence>
<proteinExistence type="predicted"/>
<feature type="compositionally biased region" description="Polar residues" evidence="2">
    <location>
        <begin position="598"/>
        <end position="613"/>
    </location>
</feature>
<dbReference type="EMBL" id="JAIWQS010000005">
    <property type="protein sequence ID" value="KAJ8763677.1"/>
    <property type="molecule type" value="Genomic_DNA"/>
</dbReference>
<dbReference type="AlphaFoldDB" id="A0AAV8TA29"/>
<dbReference type="InterPro" id="IPR019557">
    <property type="entry name" value="AminoTfrase-like_pln_mobile"/>
</dbReference>
<reference evidence="4 5" key="1">
    <citation type="submission" date="2021-09" db="EMBL/GenBank/DDBJ databases">
        <title>Genomic insights and catalytic innovation underlie evolution of tropane alkaloids biosynthesis.</title>
        <authorList>
            <person name="Wang Y.-J."/>
            <person name="Tian T."/>
            <person name="Huang J.-P."/>
            <person name="Huang S.-X."/>
        </authorList>
    </citation>
    <scope>NUCLEOTIDE SEQUENCE [LARGE SCALE GENOMIC DNA]</scope>
    <source>
        <strain evidence="4">KIB-2018</strain>
        <tissue evidence="4">Leaf</tissue>
    </source>
</reference>
<gene>
    <name evidence="4" type="ORF">K2173_003149</name>
</gene>
<keyword evidence="5" id="KW-1185">Reference proteome</keyword>
<dbReference type="PANTHER" id="PTHR46033">
    <property type="entry name" value="PROTEIN MAIN-LIKE 2"/>
    <property type="match status" value="1"/>
</dbReference>
<dbReference type="Proteomes" id="UP001159364">
    <property type="component" value="Linkage Group LG05"/>
</dbReference>
<protein>
    <recommendedName>
        <fullName evidence="3">Aminotransferase-like plant mobile domain-containing protein</fullName>
    </recommendedName>
</protein>
<evidence type="ECO:0000313" key="4">
    <source>
        <dbReference type="EMBL" id="KAJ8763677.1"/>
    </source>
</evidence>
<name>A0AAV8TA29_9ROSI</name>
<evidence type="ECO:0000259" key="3">
    <source>
        <dbReference type="Pfam" id="PF10536"/>
    </source>
</evidence>
<feature type="coiled-coil region" evidence="1">
    <location>
        <begin position="141"/>
        <end position="168"/>
    </location>
</feature>
<sequence length="753" mass="84935">MEALHSNIIESRQELMIPRSGDGAPTSRTAHFLTPSINSGGGSISKLPAIFEVSKRKLKLRVSYSGWSWPTKRWKTWVTKMAPLHATTWKKAGIYEAILNSMYTIVRDDNLIIELAERWCPETNSFIFLGVKLRLRVPVFHSIENKELRRIELELKEAKKEVVKSTHRKASQSLWMQKFMDSGSEIEHEAFLAYWLSRFVLPFSSQIVSCHVFPIAICLARGTRVALAPAVLASIYRDLSLLKQNLFSLCTLETNESEKETRSNVIVLKITSPFQLVQVWSWERFLELRPKRKLIQNGKPRSARWDNSRSRVKNARLALDSAKDRFVWRPYAKRVPNWTFPMFYADKETWLSEDSELDGELLSFIQCLKVSELVGLDCIEQYLPHRVAMQFGFDQDVPGEVARCNTSPEISWGYYNRPMIHDKFYIPSRLSAGEVTIQYLEWWQQSASNQQRTKSSRIHGATLDHWMVPMKENNDFSIANWGDARNVDDGSINNEFTIKGSTNSLKRKIGDVVSRSPSKSARTLGLGAYVKKINSSPVPPGFPPKCTTAASDFVEEGKMNVAQMLQCGDIKRDNENRQCSDDQSFSGEFPSSSSIAFKQTTKQKAGGSKSTTVANNMAMKSWDPSVILVKEAAQSTRNGDGDDKCSQPGQSRSGTSKTGRKKDLNNLEPFAIQGKQINLGESAVPEEAVEVANDCTEDILASTAHGINENIGGRSGYLIEKPWLRLEVLIERLEKLSSSLKAARFDQTDQSSC</sequence>
<dbReference type="GO" id="GO:0010073">
    <property type="term" value="P:meristem maintenance"/>
    <property type="evidence" value="ECO:0007669"/>
    <property type="project" value="InterPro"/>
</dbReference>
<evidence type="ECO:0000256" key="1">
    <source>
        <dbReference type="SAM" id="Coils"/>
    </source>
</evidence>
<dbReference type="InterPro" id="IPR044824">
    <property type="entry name" value="MAIN-like"/>
</dbReference>
<dbReference type="Pfam" id="PF10536">
    <property type="entry name" value="PMD"/>
    <property type="match status" value="2"/>
</dbReference>
<feature type="region of interest" description="Disordered" evidence="2">
    <location>
        <begin position="634"/>
        <end position="667"/>
    </location>
</feature>
<keyword evidence="1" id="KW-0175">Coiled coil</keyword>
<comment type="caution">
    <text evidence="4">The sequence shown here is derived from an EMBL/GenBank/DDBJ whole genome shotgun (WGS) entry which is preliminary data.</text>
</comment>
<organism evidence="4 5">
    <name type="scientific">Erythroxylum novogranatense</name>
    <dbReference type="NCBI Taxonomy" id="1862640"/>
    <lineage>
        <taxon>Eukaryota</taxon>
        <taxon>Viridiplantae</taxon>
        <taxon>Streptophyta</taxon>
        <taxon>Embryophyta</taxon>
        <taxon>Tracheophyta</taxon>
        <taxon>Spermatophyta</taxon>
        <taxon>Magnoliopsida</taxon>
        <taxon>eudicotyledons</taxon>
        <taxon>Gunneridae</taxon>
        <taxon>Pentapetalae</taxon>
        <taxon>rosids</taxon>
        <taxon>fabids</taxon>
        <taxon>Malpighiales</taxon>
        <taxon>Erythroxylaceae</taxon>
        <taxon>Erythroxylum</taxon>
    </lineage>
</organism>